<comment type="subcellular location">
    <subcellularLocation>
        <location evidence="1">Cell envelope</location>
    </subcellularLocation>
</comment>
<evidence type="ECO:0000256" key="7">
    <source>
        <dbReference type="SAM" id="MobiDB-lite"/>
    </source>
</evidence>
<dbReference type="InterPro" id="IPR038266">
    <property type="entry name" value="NapC/NirT_cytc_sf"/>
</dbReference>
<proteinExistence type="predicted"/>
<dbReference type="RefSeq" id="WP_283832942.1">
    <property type="nucleotide sequence ID" value="NZ_JASJEU010000024.1"/>
</dbReference>
<keyword evidence="6" id="KW-0408">Iron</keyword>
<keyword evidence="8" id="KW-0472">Membrane</keyword>
<keyword evidence="8" id="KW-1133">Transmembrane helix</keyword>
<evidence type="ECO:0000313" key="11">
    <source>
        <dbReference type="Proteomes" id="UP001232750"/>
    </source>
</evidence>
<evidence type="ECO:0000256" key="2">
    <source>
        <dbReference type="ARBA" id="ARBA00022448"/>
    </source>
</evidence>
<keyword evidence="8" id="KW-0812">Transmembrane</keyword>
<name>A0ABT7DPW9_9ACTN</name>
<keyword evidence="4" id="KW-0479">Metal-binding</keyword>
<evidence type="ECO:0000256" key="6">
    <source>
        <dbReference type="ARBA" id="ARBA00023004"/>
    </source>
</evidence>
<evidence type="ECO:0000313" key="10">
    <source>
        <dbReference type="EMBL" id="MDJ1651595.1"/>
    </source>
</evidence>
<feature type="compositionally biased region" description="Basic and acidic residues" evidence="7">
    <location>
        <begin position="1"/>
        <end position="12"/>
    </location>
</feature>
<evidence type="ECO:0000259" key="9">
    <source>
        <dbReference type="Pfam" id="PF14537"/>
    </source>
</evidence>
<dbReference type="Gene3D" id="1.10.1130.10">
    <property type="entry name" value="Flavocytochrome C3, Chain A"/>
    <property type="match status" value="1"/>
</dbReference>
<comment type="caution">
    <text evidence="10">The sequence shown here is derived from an EMBL/GenBank/DDBJ whole genome shotgun (WGS) entry which is preliminary data.</text>
</comment>
<feature type="domain" description="Tetrahaem cytochrome" evidence="9">
    <location>
        <begin position="143"/>
        <end position="201"/>
    </location>
</feature>
<dbReference type="Proteomes" id="UP001232750">
    <property type="component" value="Unassembled WGS sequence"/>
</dbReference>
<keyword evidence="3" id="KW-0349">Heme</keyword>
<sequence length="216" mass="23505">MDERVREERDGRNAGPNEVATRPDDGGAPEGRRAPKRSKRWPLVVGVVVVVLVAAGAGFWVWHEQPSFCNAICHEPMDNYVEGYYHDTTLMANAHERASVTCLECHEAKIDEQVAEGLAWVRGDYVTDETGYLATVGVTADSKMCATAGCHDFDEVAATTENWGGEEGVNPHVSHQGIAIDCSNCHVAHGTSYLYCNTCHDYDVPAGWENPGAARA</sequence>
<accession>A0ABT7DPW9</accession>
<dbReference type="Gene3D" id="1.10.3820.10">
    <property type="entry name" value="Di-heme elbow motif domain"/>
    <property type="match status" value="1"/>
</dbReference>
<dbReference type="EMBL" id="JASJEU010000024">
    <property type="protein sequence ID" value="MDJ1651595.1"/>
    <property type="molecule type" value="Genomic_DNA"/>
</dbReference>
<evidence type="ECO:0000256" key="5">
    <source>
        <dbReference type="ARBA" id="ARBA00022982"/>
    </source>
</evidence>
<dbReference type="SUPFAM" id="SSF48695">
    <property type="entry name" value="Multiheme cytochromes"/>
    <property type="match status" value="1"/>
</dbReference>
<reference evidence="10 11" key="1">
    <citation type="submission" date="2023-05" db="EMBL/GenBank/DDBJ databases">
        <title>Gordonibacter KGMB12511T sp. nov., isolated from faeces of healthy Korean.</title>
        <authorList>
            <person name="Kim H.S."/>
            <person name="Kim J.-S."/>
            <person name="Suh M.K."/>
            <person name="Eom M.K."/>
            <person name="Do H.E."/>
            <person name="Lee J.-S."/>
        </authorList>
    </citation>
    <scope>NUCLEOTIDE SEQUENCE [LARGE SCALE GENOMIC DNA]</scope>
    <source>
        <strain evidence="10 11">KGMB12511</strain>
    </source>
</reference>
<dbReference type="Pfam" id="PF14537">
    <property type="entry name" value="Cytochrom_c3_2"/>
    <property type="match status" value="1"/>
</dbReference>
<keyword evidence="5" id="KW-0249">Electron transport</keyword>
<evidence type="ECO:0000256" key="4">
    <source>
        <dbReference type="ARBA" id="ARBA00022723"/>
    </source>
</evidence>
<feature type="region of interest" description="Disordered" evidence="7">
    <location>
        <begin position="1"/>
        <end position="35"/>
    </location>
</feature>
<evidence type="ECO:0000256" key="8">
    <source>
        <dbReference type="SAM" id="Phobius"/>
    </source>
</evidence>
<keyword evidence="11" id="KW-1185">Reference proteome</keyword>
<evidence type="ECO:0000256" key="3">
    <source>
        <dbReference type="ARBA" id="ARBA00022617"/>
    </source>
</evidence>
<dbReference type="InterPro" id="IPR012286">
    <property type="entry name" value="Tetrahaem_cytochrome"/>
</dbReference>
<gene>
    <name evidence="10" type="ORF">QNJ86_12345</name>
</gene>
<feature type="compositionally biased region" description="Basic and acidic residues" evidence="7">
    <location>
        <begin position="21"/>
        <end position="33"/>
    </location>
</feature>
<protein>
    <submittedName>
        <fullName evidence="10">Cytochrome c3 family protein</fullName>
    </submittedName>
</protein>
<evidence type="ECO:0000256" key="1">
    <source>
        <dbReference type="ARBA" id="ARBA00004196"/>
    </source>
</evidence>
<organism evidence="10 11">
    <name type="scientific">Gordonibacter faecis</name>
    <dbReference type="NCBI Taxonomy" id="3047475"/>
    <lineage>
        <taxon>Bacteria</taxon>
        <taxon>Bacillati</taxon>
        <taxon>Actinomycetota</taxon>
        <taxon>Coriobacteriia</taxon>
        <taxon>Eggerthellales</taxon>
        <taxon>Eggerthellaceae</taxon>
        <taxon>Gordonibacter</taxon>
    </lineage>
</organism>
<feature type="transmembrane region" description="Helical" evidence="8">
    <location>
        <begin position="41"/>
        <end position="62"/>
    </location>
</feature>
<keyword evidence="2" id="KW-0813">Transport</keyword>
<dbReference type="InterPro" id="IPR036280">
    <property type="entry name" value="Multihaem_cyt_sf"/>
</dbReference>